<feature type="region of interest" description="Disordered" evidence="1">
    <location>
        <begin position="345"/>
        <end position="371"/>
    </location>
</feature>
<feature type="region of interest" description="Disordered" evidence="1">
    <location>
        <begin position="589"/>
        <end position="629"/>
    </location>
</feature>
<gene>
    <name evidence="2" type="ORF">PPROV_000048700</name>
</gene>
<dbReference type="EMBL" id="BNJQ01000001">
    <property type="protein sequence ID" value="GHP01730.1"/>
    <property type="molecule type" value="Genomic_DNA"/>
</dbReference>
<evidence type="ECO:0000313" key="2">
    <source>
        <dbReference type="EMBL" id="GHP01730.1"/>
    </source>
</evidence>
<accession>A0A830H6Q7</accession>
<proteinExistence type="predicted"/>
<feature type="region of interest" description="Disordered" evidence="1">
    <location>
        <begin position="1"/>
        <end position="28"/>
    </location>
</feature>
<organism evidence="2 3">
    <name type="scientific">Pycnococcus provasolii</name>
    <dbReference type="NCBI Taxonomy" id="41880"/>
    <lineage>
        <taxon>Eukaryota</taxon>
        <taxon>Viridiplantae</taxon>
        <taxon>Chlorophyta</taxon>
        <taxon>Pseudoscourfieldiophyceae</taxon>
        <taxon>Pseudoscourfieldiales</taxon>
        <taxon>Pycnococcaceae</taxon>
        <taxon>Pycnococcus</taxon>
    </lineage>
</organism>
<dbReference type="AlphaFoldDB" id="A0A830H6Q7"/>
<name>A0A830H6Q7_9CHLO</name>
<dbReference type="Gene3D" id="3.40.50.2300">
    <property type="match status" value="1"/>
</dbReference>
<evidence type="ECO:0000313" key="3">
    <source>
        <dbReference type="Proteomes" id="UP000660262"/>
    </source>
</evidence>
<sequence length="629" mass="70511">MGATQRVAHARGTGAHRTTPRARRTGRRRYCTAHDRDTGEKSVYTLGDPHTRSSQALSIIFVDEQNDFWSLLASSIFVAFAERRGLAGAFDVKSAATARQFEPDPRPKLVAQVASLLGASVNERDGTPTHISRVAKDFDLIVVTNSAASYGEMSRDFAHIDENAMESSVRGPLIERVWELEAFLPALPRERQQPSDVVWSDSQMKSLIPNTGLLVSGWIAGVSWDEVPPPQLPPKEVCADNVHNDECSVLDADNVLQSVDYGKLVRTVQGCAELIDTLCLLPRSYRGEPMHSALDGALSRPRLPRGFLEVAPEYAVKHASMFVGDGMHAAPPAYLLHRFRSRRDGGDAANVKSSSSSDAHDVGYQQQQSQQLECGFPGEHPLVVFDDEYVATHEQYVDMQDVKCVVETWHAYQARHRRATHGRGDRWEEEALVLDTDVRIRGAGMRNMFHEASAMHGGFRKMIGDWLETMDFEEAVRLKWQRVRSFMYANGMEKFPTMAQLIEAGHEEVARDIKELGGPLQVRRVLKMTRRSYKKVDTVEERWERVRRFIADTGAERIPTILETKAAGKRGAKFRYDVRKLGGLNEVGRVLGMSSQKRGRPAKKRVKKGPAKKRGRPAKKQSQTTETQL</sequence>
<feature type="compositionally biased region" description="Basic residues" evidence="1">
    <location>
        <begin position="597"/>
        <end position="619"/>
    </location>
</feature>
<dbReference type="Proteomes" id="UP000660262">
    <property type="component" value="Unassembled WGS sequence"/>
</dbReference>
<keyword evidence="3" id="KW-1185">Reference proteome</keyword>
<evidence type="ECO:0000256" key="1">
    <source>
        <dbReference type="SAM" id="MobiDB-lite"/>
    </source>
</evidence>
<comment type="caution">
    <text evidence="2">The sequence shown here is derived from an EMBL/GenBank/DDBJ whole genome shotgun (WGS) entry which is preliminary data.</text>
</comment>
<protein>
    <submittedName>
        <fullName evidence="2">Uncharacterized protein</fullName>
    </submittedName>
</protein>
<reference evidence="2" key="1">
    <citation type="submission" date="2020-10" db="EMBL/GenBank/DDBJ databases">
        <title>Unveiling of a novel bifunctional photoreceptor, Dualchrome1, isolated from a cosmopolitan green alga.</title>
        <authorList>
            <person name="Suzuki S."/>
            <person name="Kawachi M."/>
        </authorList>
    </citation>
    <scope>NUCLEOTIDE SEQUENCE</scope>
    <source>
        <strain evidence="2">NIES 2893</strain>
    </source>
</reference>
<feature type="compositionally biased region" description="Basic residues" evidence="1">
    <location>
        <begin position="18"/>
        <end position="28"/>
    </location>
</feature>